<protein>
    <submittedName>
        <fullName evidence="1">Uncharacterized protein</fullName>
    </submittedName>
</protein>
<evidence type="ECO:0000313" key="1">
    <source>
        <dbReference type="EMBL" id="GGZ82578.1"/>
    </source>
</evidence>
<dbReference type="Proteomes" id="UP000624183">
    <property type="component" value="Unassembled WGS sequence"/>
</dbReference>
<evidence type="ECO:0000313" key="2">
    <source>
        <dbReference type="Proteomes" id="UP000624183"/>
    </source>
</evidence>
<organism evidence="1 2">
    <name type="scientific">Streptomyces rubiginosohelvolus</name>
    <dbReference type="NCBI Taxonomy" id="67362"/>
    <lineage>
        <taxon>Bacteria</taxon>
        <taxon>Bacillati</taxon>
        <taxon>Actinomycetota</taxon>
        <taxon>Actinomycetes</taxon>
        <taxon>Kitasatosporales</taxon>
        <taxon>Streptomycetaceae</taxon>
        <taxon>Streptomyces</taxon>
    </lineage>
</organism>
<dbReference type="EMBL" id="BMUW01000027">
    <property type="protein sequence ID" value="GGZ82578.1"/>
    <property type="molecule type" value="Genomic_DNA"/>
</dbReference>
<gene>
    <name evidence="1" type="ORF">GCM10010328_66350</name>
</gene>
<sequence>MSAEITARTLELSVSDVPPIKYDFAHCDVVGLRISYHREEVTSVTALTIDPESKQLVSIAYRVGLQEFWEPWIRELVEKHRTTN</sequence>
<comment type="caution">
    <text evidence="1">The sequence shown here is derived from an EMBL/GenBank/DDBJ whole genome shotgun (WGS) entry which is preliminary data.</text>
</comment>
<reference evidence="2" key="1">
    <citation type="journal article" date="2019" name="Int. J. Syst. Evol. Microbiol.">
        <title>The Global Catalogue of Microorganisms (GCM) 10K type strain sequencing project: providing services to taxonomists for standard genome sequencing and annotation.</title>
        <authorList>
            <consortium name="The Broad Institute Genomics Platform"/>
            <consortium name="The Broad Institute Genome Sequencing Center for Infectious Disease"/>
            <person name="Wu L."/>
            <person name="Ma J."/>
        </authorList>
    </citation>
    <scope>NUCLEOTIDE SEQUENCE [LARGE SCALE GENOMIC DNA]</scope>
    <source>
        <strain evidence="2">JCM 4602</strain>
    </source>
</reference>
<accession>A0ABQ3CH56</accession>
<keyword evidence="2" id="KW-1185">Reference proteome</keyword>
<name>A0ABQ3CH56_9ACTN</name>
<proteinExistence type="predicted"/>